<proteinExistence type="predicted"/>
<evidence type="ECO:0000313" key="3">
    <source>
        <dbReference type="EMBL" id="QNN54696.1"/>
    </source>
</evidence>
<dbReference type="InterPro" id="IPR022532">
    <property type="entry name" value="DUF3696"/>
</dbReference>
<dbReference type="EMBL" id="CP060713">
    <property type="protein sequence ID" value="QNN54696.1"/>
    <property type="molecule type" value="Genomic_DNA"/>
</dbReference>
<keyword evidence="4" id="KW-1185">Reference proteome</keyword>
<reference evidence="3 4" key="1">
    <citation type="submission" date="2020-08" db="EMBL/GenBank/DDBJ databases">
        <title>Genome sequence of Nocardioides mesophilus KACC 16243T.</title>
        <authorList>
            <person name="Hyun D.-W."/>
            <person name="Bae J.-W."/>
        </authorList>
    </citation>
    <scope>NUCLEOTIDE SEQUENCE [LARGE SCALE GENOMIC DNA]</scope>
    <source>
        <strain evidence="3 4">KACC 16243</strain>
    </source>
</reference>
<gene>
    <name evidence="3" type="ORF">H9L09_10580</name>
</gene>
<dbReference type="Pfam" id="PF12476">
    <property type="entry name" value="DUF3696"/>
    <property type="match status" value="1"/>
</dbReference>
<organism evidence="3 4">
    <name type="scientific">Nocardioides mesophilus</name>
    <dbReference type="NCBI Taxonomy" id="433659"/>
    <lineage>
        <taxon>Bacteria</taxon>
        <taxon>Bacillati</taxon>
        <taxon>Actinomycetota</taxon>
        <taxon>Actinomycetes</taxon>
        <taxon>Propionibacteriales</taxon>
        <taxon>Nocardioidaceae</taxon>
        <taxon>Nocardioides</taxon>
    </lineage>
</organism>
<dbReference type="PANTHER" id="PTHR43581:SF2">
    <property type="entry name" value="EXCINUCLEASE ATPASE SUBUNIT"/>
    <property type="match status" value="1"/>
</dbReference>
<dbReference type="PANTHER" id="PTHR43581">
    <property type="entry name" value="ATP/GTP PHOSPHATASE"/>
    <property type="match status" value="1"/>
</dbReference>
<protein>
    <submittedName>
        <fullName evidence="3">DUF3696 domain-containing protein</fullName>
    </submittedName>
</protein>
<feature type="domain" description="ATPase AAA-type core" evidence="2">
    <location>
        <begin position="289"/>
        <end position="361"/>
    </location>
</feature>
<dbReference type="GO" id="GO:0016887">
    <property type="term" value="F:ATP hydrolysis activity"/>
    <property type="evidence" value="ECO:0007669"/>
    <property type="project" value="InterPro"/>
</dbReference>
<dbReference type="Proteomes" id="UP000515947">
    <property type="component" value="Chromosome"/>
</dbReference>
<dbReference type="RefSeq" id="WP_187580536.1">
    <property type="nucleotide sequence ID" value="NZ_CP060713.1"/>
</dbReference>
<dbReference type="InterPro" id="IPR027417">
    <property type="entry name" value="P-loop_NTPase"/>
</dbReference>
<feature type="domain" description="DUF3696" evidence="1">
    <location>
        <begin position="373"/>
        <end position="421"/>
    </location>
</feature>
<evidence type="ECO:0000313" key="4">
    <source>
        <dbReference type="Proteomes" id="UP000515947"/>
    </source>
</evidence>
<dbReference type="SUPFAM" id="SSF52540">
    <property type="entry name" value="P-loop containing nucleoside triphosphate hydrolases"/>
    <property type="match status" value="1"/>
</dbReference>
<sequence>MTREVATQVNPDDAFGDALLRITEIGGRPAPPRTYLTFRGFYPEAVLVRRRASEVLAMLRRDFRRSQLRKNPDRAFMLIDELGPWVRNQQVVARERNIDLSPGLAAFAAAVGRPGAGASPAKLAYTLEDADLNAAFEEFTQALGEEEWVPVPISRYHSMAYRPYSQRASLVTHTLDLELMRALTVGVDALRSIRESVRYLGPLREEPQVVSATGGRNRTATAGPKGEYTADLLAREKRTFVEFRDWSRVRRKELLPEAVTLWTTYLGVGEAVAVEDQGKLGRGLRILVNGVERDLTTVGVGASQVLPVLAVVLAAPRGSVVMLEQPELHLHPAVQSRLADFFAQARPDITLIIETHSEYLITRLRRRAAERELNPSNVTIMFAEQLAGSTSMRRIAIGATGDLSAWPSGFFDTQDEEARALVQAVSQRIGETRSEQ</sequence>
<dbReference type="AlphaFoldDB" id="A0A7G9RGH1"/>
<dbReference type="KEGG" id="nmes:H9L09_10580"/>
<dbReference type="InterPro" id="IPR051396">
    <property type="entry name" value="Bact_Antivir_Def_Nuclease"/>
</dbReference>
<accession>A0A7G9RGH1</accession>
<evidence type="ECO:0000259" key="1">
    <source>
        <dbReference type="Pfam" id="PF12476"/>
    </source>
</evidence>
<dbReference type="InterPro" id="IPR003959">
    <property type="entry name" value="ATPase_AAA_core"/>
</dbReference>
<evidence type="ECO:0000259" key="2">
    <source>
        <dbReference type="Pfam" id="PF13304"/>
    </source>
</evidence>
<dbReference type="Pfam" id="PF13304">
    <property type="entry name" value="AAA_21"/>
    <property type="match status" value="1"/>
</dbReference>
<dbReference type="GO" id="GO:0005524">
    <property type="term" value="F:ATP binding"/>
    <property type="evidence" value="ECO:0007669"/>
    <property type="project" value="InterPro"/>
</dbReference>
<name>A0A7G9RGH1_9ACTN</name>